<sequence length="233" mass="25044">MAVAQPSRRLLLRLLGGTALLPLAGCGVLSSYATPLDQYTLSPKTTFQNPPPKVDWQLVVEKPIAAAGIDTARVALSRNPYQVEYFGKAAWTDNAPSMVQTLLIDSFQNTGSIVGVGREAIGLRPDFLLKTDLREFQANYRDNDPIPEVHVKMIARLVKLPERRIIASMTADRKAKAAGAKFTDVVDAFDDALGGVIKQIVIFTLRAPSGDLGGMTGVEIMPPEAPATTGTSP</sequence>
<accession>A0A5J6MEU9</accession>
<gene>
    <name evidence="2" type="ORF">FRZ44_12880</name>
</gene>
<dbReference type="EMBL" id="CP042906">
    <property type="protein sequence ID" value="QEX15998.1"/>
    <property type="molecule type" value="Genomic_DNA"/>
</dbReference>
<reference evidence="2 3" key="1">
    <citation type="submission" date="2019-08" db="EMBL/GenBank/DDBJ databases">
        <title>Hyperibacter terrae gen. nov., sp. nov. and Hyperibacter viscosus sp. nov., two new members in the family Rhodospirillaceae isolated from the rhizosphere of Hypericum perforatum.</title>
        <authorList>
            <person name="Noviana Z."/>
        </authorList>
    </citation>
    <scope>NUCLEOTIDE SEQUENCE [LARGE SCALE GENOMIC DNA]</scope>
    <source>
        <strain evidence="2 3">R5913</strain>
    </source>
</reference>
<feature type="domain" description="ABC-type transport auxiliary lipoprotein component" evidence="1">
    <location>
        <begin position="39"/>
        <end position="201"/>
    </location>
</feature>
<dbReference type="OrthoDB" id="9808689at2"/>
<evidence type="ECO:0000259" key="1">
    <source>
        <dbReference type="Pfam" id="PF03886"/>
    </source>
</evidence>
<dbReference type="Pfam" id="PF03886">
    <property type="entry name" value="ABC_trans_aux"/>
    <property type="match status" value="1"/>
</dbReference>
<protein>
    <recommendedName>
        <fullName evidence="1">ABC-type transport auxiliary lipoprotein component domain-containing protein</fullName>
    </recommendedName>
</protein>
<evidence type="ECO:0000313" key="2">
    <source>
        <dbReference type="EMBL" id="QEX15998.1"/>
    </source>
</evidence>
<proteinExistence type="predicted"/>
<keyword evidence="3" id="KW-1185">Reference proteome</keyword>
<dbReference type="Proteomes" id="UP000326202">
    <property type="component" value="Chromosome"/>
</dbReference>
<name>A0A5J6MEU9_9PROT</name>
<organism evidence="2 3">
    <name type="scientific">Hypericibacter terrae</name>
    <dbReference type="NCBI Taxonomy" id="2602015"/>
    <lineage>
        <taxon>Bacteria</taxon>
        <taxon>Pseudomonadati</taxon>
        <taxon>Pseudomonadota</taxon>
        <taxon>Alphaproteobacteria</taxon>
        <taxon>Rhodospirillales</taxon>
        <taxon>Dongiaceae</taxon>
        <taxon>Hypericibacter</taxon>
    </lineage>
</organism>
<dbReference type="KEGG" id="htq:FRZ44_12880"/>
<dbReference type="Gene3D" id="3.40.50.10610">
    <property type="entry name" value="ABC-type transport auxiliary lipoprotein component"/>
    <property type="match status" value="1"/>
</dbReference>
<dbReference type="InterPro" id="IPR005586">
    <property type="entry name" value="ABC_trans_aux"/>
</dbReference>
<evidence type="ECO:0000313" key="3">
    <source>
        <dbReference type="Proteomes" id="UP000326202"/>
    </source>
</evidence>
<dbReference type="SUPFAM" id="SSF159594">
    <property type="entry name" value="XCC0632-like"/>
    <property type="match status" value="1"/>
</dbReference>
<dbReference type="AlphaFoldDB" id="A0A5J6MEU9"/>